<dbReference type="InterPro" id="IPR011010">
    <property type="entry name" value="DNA_brk_join_enz"/>
</dbReference>
<name>I5AYQ2_9BACT</name>
<keyword evidence="8" id="KW-1185">Reference proteome</keyword>
<dbReference type="InterPro" id="IPR013762">
    <property type="entry name" value="Integrase-like_cat_sf"/>
</dbReference>
<dbReference type="Pfam" id="PF00589">
    <property type="entry name" value="Phage_integrase"/>
    <property type="match status" value="1"/>
</dbReference>
<evidence type="ECO:0000256" key="4">
    <source>
        <dbReference type="SAM" id="MobiDB-lite"/>
    </source>
</evidence>
<dbReference type="SUPFAM" id="SSF50331">
    <property type="entry name" value="MOP-like"/>
    <property type="match status" value="2"/>
</dbReference>
<reference evidence="7 8" key="2">
    <citation type="submission" date="2012-02" db="EMBL/GenBank/DDBJ databases">
        <title>Improved High-Quality Draft sequence of Desulfobacter postgatei 2ac9.</title>
        <authorList>
            <consortium name="US DOE Joint Genome Institute"/>
            <person name="Lucas S."/>
            <person name="Han J."/>
            <person name="Lapidus A."/>
            <person name="Cheng J.-F."/>
            <person name="Goodwin L."/>
            <person name="Pitluck S."/>
            <person name="Peters L."/>
            <person name="Ovchinnikova G."/>
            <person name="Held B."/>
            <person name="Detter J.C."/>
            <person name="Han C."/>
            <person name="Tapia R."/>
            <person name="Land M."/>
            <person name="Hauser L."/>
            <person name="Kyrpides N."/>
            <person name="Ivanova N."/>
            <person name="Pagani I."/>
            <person name="Orellana R."/>
            <person name="Lovley D."/>
            <person name="Woyke T."/>
        </authorList>
    </citation>
    <scope>NUCLEOTIDE SEQUENCE [LARGE SCALE GENOMIC DNA]</scope>
    <source>
        <strain evidence="7 8">2ac9</strain>
    </source>
</reference>
<dbReference type="Gene3D" id="2.40.50.100">
    <property type="match status" value="2"/>
</dbReference>
<gene>
    <name evidence="7" type="ORF">DespoDRAFT_00335</name>
</gene>
<dbReference type="GO" id="GO:0003677">
    <property type="term" value="F:DNA binding"/>
    <property type="evidence" value="ECO:0007669"/>
    <property type="project" value="InterPro"/>
</dbReference>
<sequence length="369" mass="41118">MDSKTTAYSPLPAPQSPSQGGMDQGRIVSIPETGTCLDSVQLDRLEKAFRAWAAESPRSDVQLSRRRILVIFLLIRYTGAKLNEILALDPLKRIDFNRQLVDLGNEDPQTQTEPRNVTISTALASELEQMLNDPSFRRFLEKQFNVDPGFVRRKFYERAQALGFPKKLGGPEMIRKARAVELMQRNMPMPAVQTMLGHSTMNLTSAYVSFSKDDIAQVTKLFIEREASRKTSARNSFFGKIQALQKGDIQTRVTLTTAGGDTIEAVITNSSVERLSLKESRLIMAEVKAPLVIVYSGEKEPECSAENRFYGMIEQINAGRINTEYIVRIKDGTRLCALVSTQGAQWLGLGVGDPVWAAFSCFSVVLNVD</sequence>
<evidence type="ECO:0000256" key="3">
    <source>
        <dbReference type="PROSITE-ProRule" id="PRU01213"/>
    </source>
</evidence>
<evidence type="ECO:0000259" key="6">
    <source>
        <dbReference type="PROSITE" id="PS51898"/>
    </source>
</evidence>
<dbReference type="OrthoDB" id="9814406at2"/>
<dbReference type="eggNOG" id="COG3585">
    <property type="taxonomic scope" value="Bacteria"/>
</dbReference>
<dbReference type="Gene3D" id="1.10.443.10">
    <property type="entry name" value="Intergrase catalytic core"/>
    <property type="match status" value="1"/>
</dbReference>
<accession>I5AYQ2</accession>
<dbReference type="InterPro" id="IPR002104">
    <property type="entry name" value="Integrase_catalytic"/>
</dbReference>
<dbReference type="RefSeq" id="WP_004070888.1">
    <property type="nucleotide sequence ID" value="NZ_CM001488.1"/>
</dbReference>
<dbReference type="PROSITE" id="PS51898">
    <property type="entry name" value="TYR_RECOMBINASE"/>
    <property type="match status" value="1"/>
</dbReference>
<keyword evidence="1 3" id="KW-0500">Molybdenum</keyword>
<feature type="domain" description="Tyr recombinase" evidence="6">
    <location>
        <begin position="35"/>
        <end position="220"/>
    </location>
</feature>
<protein>
    <submittedName>
        <fullName evidence="7">Molybdenum-pterin binding domain protein</fullName>
    </submittedName>
</protein>
<dbReference type="STRING" id="879212.DespoDRAFT_00335"/>
<dbReference type="InterPro" id="IPR005116">
    <property type="entry name" value="Transp-assoc_OB_typ1"/>
</dbReference>
<evidence type="ECO:0000313" key="7">
    <source>
        <dbReference type="EMBL" id="EIM62365.1"/>
    </source>
</evidence>
<proteinExistence type="predicted"/>
<dbReference type="Proteomes" id="UP000005778">
    <property type="component" value="Chromosome"/>
</dbReference>
<dbReference type="AlphaFoldDB" id="I5AYQ2"/>
<dbReference type="InterPro" id="IPR008995">
    <property type="entry name" value="Mo/tungstate-bd_C_term_dom"/>
</dbReference>
<feature type="domain" description="Mop" evidence="5">
    <location>
        <begin position="230"/>
        <end position="296"/>
    </location>
</feature>
<evidence type="ECO:0000256" key="2">
    <source>
        <dbReference type="ARBA" id="ARBA00023172"/>
    </source>
</evidence>
<keyword evidence="2" id="KW-0233">DNA recombination</keyword>
<evidence type="ECO:0000256" key="1">
    <source>
        <dbReference type="ARBA" id="ARBA00022505"/>
    </source>
</evidence>
<dbReference type="GO" id="GO:0015689">
    <property type="term" value="P:molybdate ion transport"/>
    <property type="evidence" value="ECO:0007669"/>
    <property type="project" value="InterPro"/>
</dbReference>
<dbReference type="SUPFAM" id="SSF56349">
    <property type="entry name" value="DNA breaking-rejoining enzymes"/>
    <property type="match status" value="1"/>
</dbReference>
<dbReference type="HOGENOM" id="CLU_048862_0_0_7"/>
<dbReference type="GO" id="GO:0015074">
    <property type="term" value="P:DNA integration"/>
    <property type="evidence" value="ECO:0007669"/>
    <property type="project" value="InterPro"/>
</dbReference>
<dbReference type="GO" id="GO:0006310">
    <property type="term" value="P:DNA recombination"/>
    <property type="evidence" value="ECO:0007669"/>
    <property type="project" value="UniProtKB-KW"/>
</dbReference>
<dbReference type="Pfam" id="PF03459">
    <property type="entry name" value="TOBE"/>
    <property type="match status" value="2"/>
</dbReference>
<evidence type="ECO:0000313" key="8">
    <source>
        <dbReference type="Proteomes" id="UP000005778"/>
    </source>
</evidence>
<dbReference type="NCBIfam" id="TIGR00638">
    <property type="entry name" value="Mop"/>
    <property type="match status" value="1"/>
</dbReference>
<dbReference type="eggNOG" id="COG0582">
    <property type="taxonomic scope" value="Bacteria"/>
</dbReference>
<evidence type="ECO:0000259" key="5">
    <source>
        <dbReference type="PROSITE" id="PS51866"/>
    </source>
</evidence>
<dbReference type="EMBL" id="CM001488">
    <property type="protein sequence ID" value="EIM62365.1"/>
    <property type="molecule type" value="Genomic_DNA"/>
</dbReference>
<reference evidence="7 8" key="1">
    <citation type="submission" date="2011-09" db="EMBL/GenBank/DDBJ databases">
        <authorList>
            <consortium name="US DOE Joint Genome Institute (JGI-PGF)"/>
            <person name="Lucas S."/>
            <person name="Han J."/>
            <person name="Lapidus A."/>
            <person name="Cheng J.-F."/>
            <person name="Goodwin L."/>
            <person name="Pitluck S."/>
            <person name="Peters L."/>
            <person name="Land M.L."/>
            <person name="Hauser L."/>
            <person name="Orellana R."/>
            <person name="Lovley D."/>
            <person name="Woyke T.J."/>
        </authorList>
    </citation>
    <scope>NUCLEOTIDE SEQUENCE [LARGE SCALE GENOMIC DNA]</scope>
    <source>
        <strain evidence="7 8">2ac9</strain>
    </source>
</reference>
<dbReference type="InterPro" id="IPR004606">
    <property type="entry name" value="Mop_domain"/>
</dbReference>
<organism evidence="7 8">
    <name type="scientific">Desulfobacter postgatei 2ac9</name>
    <dbReference type="NCBI Taxonomy" id="879212"/>
    <lineage>
        <taxon>Bacteria</taxon>
        <taxon>Pseudomonadati</taxon>
        <taxon>Thermodesulfobacteriota</taxon>
        <taxon>Desulfobacteria</taxon>
        <taxon>Desulfobacterales</taxon>
        <taxon>Desulfobacteraceae</taxon>
        <taxon>Desulfobacter</taxon>
    </lineage>
</organism>
<dbReference type="PROSITE" id="PS51866">
    <property type="entry name" value="MOP"/>
    <property type="match status" value="1"/>
</dbReference>
<feature type="region of interest" description="Disordered" evidence="4">
    <location>
        <begin position="1"/>
        <end position="27"/>
    </location>
</feature>